<proteinExistence type="inferred from homology"/>
<dbReference type="PANTHER" id="PTHR30537">
    <property type="entry name" value="HTH-TYPE TRANSCRIPTIONAL REGULATOR"/>
    <property type="match status" value="1"/>
</dbReference>
<geneLocation type="plasmid" evidence="6">
    <name>p-HB236076</name>
</geneLocation>
<dbReference type="KEGG" id="vih:AB0763_14690"/>
<dbReference type="EMBL" id="CP162602">
    <property type="protein sequence ID" value="XDK27011.1"/>
    <property type="molecule type" value="Genomic_DNA"/>
</dbReference>
<keyword evidence="4" id="KW-0804">Transcription</keyword>
<keyword evidence="6" id="KW-0614">Plasmid</keyword>
<dbReference type="InterPro" id="IPR000847">
    <property type="entry name" value="LysR_HTH_N"/>
</dbReference>
<name>A0AB39HFM0_9VIBR</name>
<dbReference type="GO" id="GO:0006351">
    <property type="term" value="P:DNA-templated transcription"/>
    <property type="evidence" value="ECO:0007669"/>
    <property type="project" value="TreeGrafter"/>
</dbReference>
<dbReference type="FunFam" id="1.10.10.10:FF:000001">
    <property type="entry name" value="LysR family transcriptional regulator"/>
    <property type="match status" value="1"/>
</dbReference>
<keyword evidence="2" id="KW-0805">Transcription regulation</keyword>
<evidence type="ECO:0000259" key="5">
    <source>
        <dbReference type="PROSITE" id="PS50931"/>
    </source>
</evidence>
<dbReference type="Pfam" id="PF03466">
    <property type="entry name" value="LysR_substrate"/>
    <property type="match status" value="1"/>
</dbReference>
<dbReference type="InterPro" id="IPR036388">
    <property type="entry name" value="WH-like_DNA-bd_sf"/>
</dbReference>
<evidence type="ECO:0000256" key="2">
    <source>
        <dbReference type="ARBA" id="ARBA00023015"/>
    </source>
</evidence>
<dbReference type="Gene3D" id="1.10.10.10">
    <property type="entry name" value="Winged helix-like DNA-binding domain superfamily/Winged helix DNA-binding domain"/>
    <property type="match status" value="1"/>
</dbReference>
<dbReference type="PANTHER" id="PTHR30537:SF10">
    <property type="entry name" value="TRANSCRIPTIONAL REGULATOR-RELATED"/>
    <property type="match status" value="1"/>
</dbReference>
<accession>A0AB39HFM0</accession>
<gene>
    <name evidence="6" type="ORF">AB0763_14690</name>
</gene>
<dbReference type="InterPro" id="IPR036390">
    <property type="entry name" value="WH_DNA-bd_sf"/>
</dbReference>
<reference evidence="6" key="1">
    <citation type="submission" date="2024-07" db="EMBL/GenBank/DDBJ databases">
        <title>Genome Analysis of a Potential Novel Vibrio Species Secreting pH- and Thermo-stable Alginate Lyase and its Application in Producing Alginate Oligosaccharides.</title>
        <authorList>
            <person name="Huang H."/>
            <person name="Bao K."/>
        </authorList>
    </citation>
    <scope>NUCLEOTIDE SEQUENCE</scope>
    <source>
        <strain evidence="6">HB236076</strain>
        <plasmid evidence="6">p-HB236076</plasmid>
    </source>
</reference>
<evidence type="ECO:0000313" key="6">
    <source>
        <dbReference type="EMBL" id="XDK27011.1"/>
    </source>
</evidence>
<dbReference type="GO" id="GO:0043565">
    <property type="term" value="F:sequence-specific DNA binding"/>
    <property type="evidence" value="ECO:0007669"/>
    <property type="project" value="TreeGrafter"/>
</dbReference>
<dbReference type="FunFam" id="3.40.190.290:FF:000001">
    <property type="entry name" value="Transcriptional regulator, LysR family"/>
    <property type="match status" value="1"/>
</dbReference>
<dbReference type="InterPro" id="IPR058163">
    <property type="entry name" value="LysR-type_TF_proteobact-type"/>
</dbReference>
<dbReference type="AlphaFoldDB" id="A0AB39HFM0"/>
<dbReference type="GO" id="GO:0003700">
    <property type="term" value="F:DNA-binding transcription factor activity"/>
    <property type="evidence" value="ECO:0007669"/>
    <property type="project" value="InterPro"/>
</dbReference>
<dbReference type="Pfam" id="PF00126">
    <property type="entry name" value="HTH_1"/>
    <property type="match status" value="1"/>
</dbReference>
<dbReference type="InterPro" id="IPR005119">
    <property type="entry name" value="LysR_subst-bd"/>
</dbReference>
<evidence type="ECO:0000256" key="4">
    <source>
        <dbReference type="ARBA" id="ARBA00023163"/>
    </source>
</evidence>
<organism evidence="6">
    <name type="scientific">Vibrio sp. HB236076</name>
    <dbReference type="NCBI Taxonomy" id="3232307"/>
    <lineage>
        <taxon>Bacteria</taxon>
        <taxon>Pseudomonadati</taxon>
        <taxon>Pseudomonadota</taxon>
        <taxon>Gammaproteobacteria</taxon>
        <taxon>Vibrionales</taxon>
        <taxon>Vibrionaceae</taxon>
        <taxon>Vibrio</taxon>
    </lineage>
</organism>
<dbReference type="SUPFAM" id="SSF53850">
    <property type="entry name" value="Periplasmic binding protein-like II"/>
    <property type="match status" value="1"/>
</dbReference>
<protein>
    <submittedName>
        <fullName evidence="6">LysR family transcriptional regulator</fullName>
    </submittedName>
</protein>
<evidence type="ECO:0000256" key="3">
    <source>
        <dbReference type="ARBA" id="ARBA00023125"/>
    </source>
</evidence>
<comment type="similarity">
    <text evidence="1">Belongs to the LysR transcriptional regulatory family.</text>
</comment>
<dbReference type="Gene3D" id="3.40.190.290">
    <property type="match status" value="1"/>
</dbReference>
<feature type="domain" description="HTH lysR-type" evidence="5">
    <location>
        <begin position="1"/>
        <end position="58"/>
    </location>
</feature>
<dbReference type="PROSITE" id="PS50931">
    <property type="entry name" value="HTH_LYSR"/>
    <property type="match status" value="1"/>
</dbReference>
<sequence length="291" mass="32624">MDWEGVCEFVAVTQEGSFTQAANKLDTSVAQVSRKVNALEKRLGVKLLQRTTRKITLTEAGQVYFQQCHPLVEALHMANLAVTSLQQKPQGKIKMTAPVAYGERFFVPLINQLLVEHPQLELDLVLSNRNLDLMDHGFDIAIRVGRLEESSLVAKRLTSRQLYVCASRDYLQRFGEPHSLSELASHQLLVGSADHWHFRSDGLNKSIKVQGRIKCNSGNALMDAAKRGLGLVQLPDYYVNQALQSGELVEVLAAFREEREGIWAVYPQNRYLSPKVRLVIDYLSAHLSALG</sequence>
<dbReference type="RefSeq" id="WP_306099189.1">
    <property type="nucleotide sequence ID" value="NZ_CP162602.1"/>
</dbReference>
<dbReference type="SUPFAM" id="SSF46785">
    <property type="entry name" value="Winged helix' DNA-binding domain"/>
    <property type="match status" value="1"/>
</dbReference>
<keyword evidence="3" id="KW-0238">DNA-binding</keyword>
<evidence type="ECO:0000256" key="1">
    <source>
        <dbReference type="ARBA" id="ARBA00009437"/>
    </source>
</evidence>